<organism evidence="3 4">
    <name type="scientific">Pseudolycoriella hygida</name>
    <dbReference type="NCBI Taxonomy" id="35572"/>
    <lineage>
        <taxon>Eukaryota</taxon>
        <taxon>Metazoa</taxon>
        <taxon>Ecdysozoa</taxon>
        <taxon>Arthropoda</taxon>
        <taxon>Hexapoda</taxon>
        <taxon>Insecta</taxon>
        <taxon>Pterygota</taxon>
        <taxon>Neoptera</taxon>
        <taxon>Endopterygota</taxon>
        <taxon>Diptera</taxon>
        <taxon>Nematocera</taxon>
        <taxon>Sciaroidea</taxon>
        <taxon>Sciaridae</taxon>
        <taxon>Pseudolycoriella</taxon>
    </lineage>
</organism>
<dbReference type="InterPro" id="IPR043144">
    <property type="entry name" value="Mal/L-sulf/L-lact_DH-like_ah"/>
</dbReference>
<dbReference type="SUPFAM" id="SSF89733">
    <property type="entry name" value="L-sulfolactate dehydrogenase-like"/>
    <property type="match status" value="2"/>
</dbReference>
<accession>A0A9Q0MLG0</accession>
<evidence type="ECO:0000256" key="2">
    <source>
        <dbReference type="ARBA" id="ARBA00023002"/>
    </source>
</evidence>
<evidence type="ECO:0000256" key="1">
    <source>
        <dbReference type="ARBA" id="ARBA00006056"/>
    </source>
</evidence>
<dbReference type="GO" id="GO:0016491">
    <property type="term" value="F:oxidoreductase activity"/>
    <property type="evidence" value="ECO:0007669"/>
    <property type="project" value="UniProtKB-KW"/>
</dbReference>
<dbReference type="Proteomes" id="UP001151699">
    <property type="component" value="Unassembled WGS sequence"/>
</dbReference>
<dbReference type="InterPro" id="IPR003767">
    <property type="entry name" value="Malate/L-lactate_DH-like"/>
</dbReference>
<feature type="non-terminal residue" evidence="3">
    <location>
        <position position="688"/>
    </location>
</feature>
<dbReference type="Pfam" id="PF02615">
    <property type="entry name" value="Ldh_2"/>
    <property type="match status" value="1"/>
</dbReference>
<dbReference type="Gene3D" id="3.30.1370.60">
    <property type="entry name" value="Hypothetical oxidoreductase yiak, domain 2"/>
    <property type="match status" value="2"/>
</dbReference>
<dbReference type="EMBL" id="WJQU01002461">
    <property type="protein sequence ID" value="KAJ6632825.1"/>
    <property type="molecule type" value="Genomic_DNA"/>
</dbReference>
<dbReference type="PANTHER" id="PTHR11091:SF0">
    <property type="entry name" value="MALATE DEHYDROGENASE"/>
    <property type="match status" value="1"/>
</dbReference>
<dbReference type="InterPro" id="IPR036111">
    <property type="entry name" value="Mal/L-sulfo/L-lacto_DH-like_sf"/>
</dbReference>
<reference evidence="3" key="1">
    <citation type="submission" date="2022-07" db="EMBL/GenBank/DDBJ databases">
        <authorList>
            <person name="Trinca V."/>
            <person name="Uliana J.V.C."/>
            <person name="Torres T.T."/>
            <person name="Ward R.J."/>
            <person name="Monesi N."/>
        </authorList>
    </citation>
    <scope>NUCLEOTIDE SEQUENCE</scope>
    <source>
        <strain evidence="3">HSMRA1968</strain>
        <tissue evidence="3">Whole embryos</tissue>
    </source>
</reference>
<evidence type="ECO:0000313" key="4">
    <source>
        <dbReference type="Proteomes" id="UP001151699"/>
    </source>
</evidence>
<name>A0A9Q0MLG0_9DIPT</name>
<gene>
    <name evidence="3" type="primary">mdh</name>
    <name evidence="3" type="ORF">Bhyg_15816</name>
</gene>
<dbReference type="AlphaFoldDB" id="A0A9Q0MLG0"/>
<sequence>MIKVRSFFLVNSCVCELFGRTNSSARFIALRKLSTTSTMEANSNSPRVTVDESRRFMIDCFTASKTPPSHAKQMADLLVEADYRGHFSHGMNRLEMYINELNDGIADGFAVPTILKETPATAWVDGENGLGAVVGNFCMDLAIQKAKNVGVGWVCAKRSNHYGIAGWYTLRALDQGLMGMSMTNTSPIMTPTRSKEAALGTNPISFAAPANNGDSFVLDMATTAVAVGKIEIKKRKNEPCPIGWAQDVEGNVTTDPHVAFDAGCLMPLGGSENTSGYKGYGLAGMVEILCGISAGSNFSTKVRKWAHSGNTSEANLGQVFIAIDPNCFAPGFADRMCELNNICRNLSRIQQDLPVLVAGDPERFHMEKIDKEGGLVHGMNRLEMYINELNDGTADGFAVPTILKETPATAWVDGENGLGAVVGNFCMDLAIQKAKNVGVGWVCAKRSNHYGIAGWYTLRALDQGLMGMSMTNTSPIMTPTRSKEAALGTNPISFAAPANNGDSFVLDMATTAVAVGKIEIKKRKNEPCPIGWAQDVEGNPVTDPHVAFDAGCLMPLGGSENTSGYKGYGLAGMVEILCGISAGSKFSTKVRKWAHSGNTSEADLGQVFIAIDPNCFAPGFTDRLSEMNNICRSSSRIDPEVPVLVAGDPERIHMEKIDKEGGLVYSEDQLKTCENLSKKLNVQPLKFV</sequence>
<dbReference type="InterPro" id="IPR043143">
    <property type="entry name" value="Mal/L-sulf/L-lact_DH-like_NADP"/>
</dbReference>
<proteinExistence type="inferred from homology"/>
<evidence type="ECO:0000313" key="3">
    <source>
        <dbReference type="EMBL" id="KAJ6632825.1"/>
    </source>
</evidence>
<keyword evidence="4" id="KW-1185">Reference proteome</keyword>
<protein>
    <submittedName>
        <fullName evidence="3">Malate dehydrogenase</fullName>
    </submittedName>
</protein>
<dbReference type="OrthoDB" id="7881616at2759"/>
<comment type="caution">
    <text evidence="3">The sequence shown here is derived from an EMBL/GenBank/DDBJ whole genome shotgun (WGS) entry which is preliminary data.</text>
</comment>
<dbReference type="Gene3D" id="1.10.1530.10">
    <property type="match status" value="2"/>
</dbReference>
<keyword evidence="2" id="KW-0560">Oxidoreductase</keyword>
<comment type="similarity">
    <text evidence="1">Belongs to the LDH2/MDH2 oxidoreductase family.</text>
</comment>
<dbReference type="PANTHER" id="PTHR11091">
    <property type="entry name" value="OXIDOREDUCTASE-RELATED"/>
    <property type="match status" value="1"/>
</dbReference>